<dbReference type="KEGG" id="ans:ArsFIN_46060"/>
<organism evidence="1 4">
    <name type="scientific">Arsenophonus nasoniae</name>
    <name type="common">son-killer infecting Nasonia vitripennis</name>
    <dbReference type="NCBI Taxonomy" id="638"/>
    <lineage>
        <taxon>Bacteria</taxon>
        <taxon>Pseudomonadati</taxon>
        <taxon>Pseudomonadota</taxon>
        <taxon>Gammaproteobacteria</taxon>
        <taxon>Enterobacterales</taxon>
        <taxon>Morganellaceae</taxon>
        <taxon>Arsenophonus</taxon>
    </lineage>
</organism>
<geneLocation type="plasmid" evidence="1">
    <name>pArsFIN3</name>
</geneLocation>
<evidence type="ECO:0000313" key="2">
    <source>
        <dbReference type="EMBL" id="QBY46050.1"/>
    </source>
</evidence>
<dbReference type="EMBL" id="CP038616">
    <property type="protein sequence ID" value="QBY46050.1"/>
    <property type="molecule type" value="Genomic_DNA"/>
</dbReference>
<keyword evidence="5" id="KW-1185">Reference proteome</keyword>
<geneLocation type="plasmid" evidence="4">
    <name>parsfin3</name>
</geneLocation>
<evidence type="ECO:0000313" key="1">
    <source>
        <dbReference type="EMBL" id="QBY45995.1"/>
    </source>
</evidence>
<proteinExistence type="predicted"/>
<dbReference type="EMBL" id="CP123534">
    <property type="protein sequence ID" value="WGM08972.1"/>
    <property type="molecule type" value="Genomic_DNA"/>
</dbReference>
<gene>
    <name evidence="1" type="ORF">ArsFIN_46060</name>
    <name evidence="2" type="ORF">ArsFIN_46610</name>
    <name evidence="3" type="ORF">QE258_26810</name>
</gene>
<dbReference type="AlphaFoldDB" id="A0A4P7L045"/>
<dbReference type="GeneID" id="39752160"/>
<evidence type="ECO:0000313" key="4">
    <source>
        <dbReference type="Proteomes" id="UP000295134"/>
    </source>
</evidence>
<geneLocation type="plasmid" evidence="3 5">
    <name>paNv_CAN11</name>
</geneLocation>
<dbReference type="RefSeq" id="WP_135678602.1">
    <property type="nucleotide sequence ID" value="NZ_CP038615.1"/>
</dbReference>
<dbReference type="Proteomes" id="UP001177592">
    <property type="component" value="Plasmid paNv_CAN11"/>
</dbReference>
<sequence>MPQEIIFKESKSNAKVRREIRKFDFLAKKDAEREFNQKLKKAFWRHENPRQQLRDFQRQIVVYANLFMDHRKKQQKQKIIEQKAHIDALFLN</sequence>
<evidence type="ECO:0000313" key="3">
    <source>
        <dbReference type="EMBL" id="WGM08972.1"/>
    </source>
</evidence>
<evidence type="ECO:0000313" key="5">
    <source>
        <dbReference type="Proteomes" id="UP001177592"/>
    </source>
</evidence>
<reference evidence="1 4" key="1">
    <citation type="submission" date="2019-03" db="EMBL/GenBank/DDBJ databases">
        <title>Long-read sequencing reveals hyperdense prophage content in a complex bacterial symbiont genome.</title>
        <authorList>
            <person name="Frost C.L."/>
            <person name="Siozios S."/>
            <person name="Nadal-Jimenez P."/>
            <person name="Brockhurst M.A."/>
            <person name="King K.C."/>
            <person name="Darby A.C."/>
            <person name="Hurst G.D.D."/>
        </authorList>
    </citation>
    <scope>NUCLEOTIDE SEQUENCE [LARGE SCALE GENOMIC DNA]</scope>
    <source>
        <strain evidence="1 4">FIN</strain>
        <plasmid evidence="4">parsfin3</plasmid>
        <plasmid evidence="1">pArsFIN3</plasmid>
        <plasmid evidence="4">parsfin4</plasmid>
        <plasmid evidence="2">pArsFIN4</plasmid>
    </source>
</reference>
<accession>A0A4P7L045</accession>
<keyword evidence="1" id="KW-0614">Plasmid</keyword>
<geneLocation type="plasmid" evidence="2">
    <name>pArsFIN4</name>
</geneLocation>
<dbReference type="EMBL" id="CP038615">
    <property type="protein sequence ID" value="QBY45995.1"/>
    <property type="molecule type" value="Genomic_DNA"/>
</dbReference>
<reference evidence="3" key="2">
    <citation type="submission" date="2023-04" db="EMBL/GenBank/DDBJ databases">
        <title>Genome dynamics across the evolutionary transition to endosymbiosis.</title>
        <authorList>
            <person name="Siozios S."/>
            <person name="Nadal-Jimenez P."/>
            <person name="Azagi T."/>
            <person name="Sprong H."/>
            <person name="Frost C.L."/>
            <person name="Parratt S.R."/>
            <person name="Taylor G."/>
            <person name="Brettell L."/>
            <person name="Lew K.C."/>
            <person name="Croft L."/>
            <person name="King K.C."/>
            <person name="Brockhurst M.A."/>
            <person name="Hypsa V."/>
            <person name="Novakova E."/>
            <person name="Darby A.C."/>
            <person name="Hurst G.D.D."/>
        </authorList>
    </citation>
    <scope>NUCLEOTIDE SEQUENCE</scope>
    <source>
        <strain evidence="3">ANv_CAN</strain>
        <plasmid evidence="3">paNv_CAN11</plasmid>
    </source>
</reference>
<protein>
    <submittedName>
        <fullName evidence="1">Uncharacterized protein</fullName>
    </submittedName>
</protein>
<dbReference type="Proteomes" id="UP000295134">
    <property type="component" value="Plasmid pArsFIN4"/>
</dbReference>
<dbReference type="Proteomes" id="UP000295134">
    <property type="component" value="Plasmid pArsFIN3"/>
</dbReference>
<dbReference type="KEGG" id="ans:ArsFIN_46610"/>
<geneLocation type="plasmid" evidence="4">
    <name>parsfin4</name>
</geneLocation>
<name>A0A4P7L045_9GAMM</name>